<evidence type="ECO:0000256" key="2">
    <source>
        <dbReference type="ARBA" id="ARBA00023125"/>
    </source>
</evidence>
<keyword evidence="7" id="KW-1185">Reference proteome</keyword>
<dbReference type="PROSITE" id="PS01124">
    <property type="entry name" value="HTH_ARAC_FAMILY_2"/>
    <property type="match status" value="1"/>
</dbReference>
<gene>
    <name evidence="6" type="ORF">PGRAT_10605</name>
</gene>
<keyword evidence="1" id="KW-0805">Transcription regulation</keyword>
<dbReference type="InterPro" id="IPR009057">
    <property type="entry name" value="Homeodomain-like_sf"/>
</dbReference>
<dbReference type="InterPro" id="IPR020449">
    <property type="entry name" value="Tscrpt_reg_AraC-type_HTH"/>
</dbReference>
<dbReference type="AlphaFoldDB" id="A0A089M2P2"/>
<dbReference type="OrthoDB" id="9799345at2"/>
<dbReference type="SMART" id="SM00342">
    <property type="entry name" value="HTH_ARAC"/>
    <property type="match status" value="1"/>
</dbReference>
<keyword evidence="3" id="KW-0804">Transcription</keyword>
<reference evidence="6 7" key="1">
    <citation type="submission" date="2014-08" db="EMBL/GenBank/DDBJ databases">
        <title>Comparative genomics of the Paenibacillus odorifer group.</title>
        <authorList>
            <person name="den Bakker H.C."/>
            <person name="Tsai Y.-C."/>
            <person name="Martin N."/>
            <person name="Korlach J."/>
            <person name="Wiedmann M."/>
        </authorList>
    </citation>
    <scope>NUCLEOTIDE SEQUENCE [LARGE SCALE GENOMIC DNA]</scope>
    <source>
        <strain evidence="6 7">DSM 15220</strain>
    </source>
</reference>
<proteinExistence type="predicted"/>
<keyword evidence="4" id="KW-1133">Transmembrane helix</keyword>
<dbReference type="KEGG" id="pgm:PGRAT_10605"/>
<dbReference type="PROSITE" id="PS00041">
    <property type="entry name" value="HTH_ARAC_FAMILY_1"/>
    <property type="match status" value="1"/>
</dbReference>
<dbReference type="HOGENOM" id="CLU_373328_0_0_9"/>
<evidence type="ECO:0000256" key="3">
    <source>
        <dbReference type="ARBA" id="ARBA00023163"/>
    </source>
</evidence>
<name>A0A089M2P2_9BACL</name>
<dbReference type="PRINTS" id="PR00032">
    <property type="entry name" value="HTHARAC"/>
</dbReference>
<dbReference type="GO" id="GO:0003700">
    <property type="term" value="F:DNA-binding transcription factor activity"/>
    <property type="evidence" value="ECO:0007669"/>
    <property type="project" value="InterPro"/>
</dbReference>
<protein>
    <recommendedName>
        <fullName evidence="5">HTH araC/xylS-type domain-containing protein</fullName>
    </recommendedName>
</protein>
<evidence type="ECO:0000313" key="6">
    <source>
        <dbReference type="EMBL" id="AIQ68021.1"/>
    </source>
</evidence>
<feature type="transmembrane region" description="Helical" evidence="4">
    <location>
        <begin position="12"/>
        <end position="34"/>
    </location>
</feature>
<dbReference type="STRING" id="189425.PGRAT_10605"/>
<feature type="domain" description="HTH araC/xylS-type" evidence="5">
    <location>
        <begin position="635"/>
        <end position="735"/>
    </location>
</feature>
<keyword evidence="4" id="KW-0472">Membrane</keyword>
<dbReference type="InterPro" id="IPR018060">
    <property type="entry name" value="HTH_AraC"/>
</dbReference>
<dbReference type="Proteomes" id="UP000029500">
    <property type="component" value="Chromosome"/>
</dbReference>
<evidence type="ECO:0000259" key="5">
    <source>
        <dbReference type="PROSITE" id="PS01124"/>
    </source>
</evidence>
<dbReference type="PANTHER" id="PTHR43280:SF34">
    <property type="entry name" value="ARAC-FAMILY TRANSCRIPTIONAL REGULATOR"/>
    <property type="match status" value="1"/>
</dbReference>
<organism evidence="6 7">
    <name type="scientific">Paenibacillus graminis</name>
    <dbReference type="NCBI Taxonomy" id="189425"/>
    <lineage>
        <taxon>Bacteria</taxon>
        <taxon>Bacillati</taxon>
        <taxon>Bacillota</taxon>
        <taxon>Bacilli</taxon>
        <taxon>Bacillales</taxon>
        <taxon>Paenibacillaceae</taxon>
        <taxon>Paenibacillus</taxon>
    </lineage>
</organism>
<accession>A0A089M2P2</accession>
<dbReference type="InterPro" id="IPR018062">
    <property type="entry name" value="HTH_AraC-typ_CS"/>
</dbReference>
<dbReference type="EMBL" id="CP009287">
    <property type="protein sequence ID" value="AIQ68021.1"/>
    <property type="molecule type" value="Genomic_DNA"/>
</dbReference>
<dbReference type="eggNOG" id="COG2207">
    <property type="taxonomic scope" value="Bacteria"/>
</dbReference>
<evidence type="ECO:0000256" key="1">
    <source>
        <dbReference type="ARBA" id="ARBA00023015"/>
    </source>
</evidence>
<evidence type="ECO:0000313" key="7">
    <source>
        <dbReference type="Proteomes" id="UP000029500"/>
    </source>
</evidence>
<dbReference type="GO" id="GO:0043565">
    <property type="term" value="F:sequence-specific DNA binding"/>
    <property type="evidence" value="ECO:0007669"/>
    <property type="project" value="InterPro"/>
</dbReference>
<dbReference type="RefSeq" id="WP_025706292.1">
    <property type="nucleotide sequence ID" value="NZ_CP009287.1"/>
</dbReference>
<dbReference type="SUPFAM" id="SSF46689">
    <property type="entry name" value="Homeodomain-like"/>
    <property type="match status" value="1"/>
</dbReference>
<sequence length="744" mass="82949">MGKRKRLYTRFFMSLTAISVCCILVLAVVIFYWYRNITIDNVNKANQNVLVNTETVFINYKEIVQNYAMDFYRNPNINALMMNGDTSWSDQLYSALSQIRGALVVNQYMENAYIMGVKEPVAMFENLPLSPESKLELFSRMRNNVIVESPFLWEATLNNGTPITLLTVFYNDRAFADSEYNGAVALTVNLGKLQNNLFTQKEGEATRYAVLDGSASVLMHSALSGTPLEEGMLKQVAASSSERGSFVYRGSGEPQLITYVYSAADKLWFVSETSYKDSIRDISNARNLMTGLCLALIIAASITANLISRQMYKPIGRLFGNIIHLSGNEEVLKTGGDFDTVSQELEQIGVKLEQLKKESDDSALMRWLLSPRGAPENSSTPLMSIAASGGAFCVCVLTLLESEQSEGSGQTFGEGIKQVELAFFELAAVQSFRPHQGTAVLILSELRSGSFDDYALFRGKWEGIAAQLQDSGVCCALGISGLTDDLNLLRAKYNEAADSLQYIKFHVQQNIIFADDTIHLNSSPMPDSALEPVLQAVRQTELSGHIPQAVERLLAVACSYRAESATIALSRLAFELSRTAELNADVQQSGFLDNYQRIWQIQSYDKLLHWIVDSCYTALERIAGMRAVQTKSIAVEAICYIRDHYDDSRLSLNALADKLSLSPAYLSRLIADEVNCSFPDFVNLLRLEQAQMLLVTELGLDIREIAEKVGYNSSTYFTTQFKKRFGVTPSKWRMNHILQQQESS</sequence>
<keyword evidence="4" id="KW-0812">Transmembrane</keyword>
<keyword evidence="2" id="KW-0238">DNA-binding</keyword>
<dbReference type="Pfam" id="PF12833">
    <property type="entry name" value="HTH_18"/>
    <property type="match status" value="1"/>
</dbReference>
<dbReference type="PANTHER" id="PTHR43280">
    <property type="entry name" value="ARAC-FAMILY TRANSCRIPTIONAL REGULATOR"/>
    <property type="match status" value="1"/>
</dbReference>
<evidence type="ECO:0000256" key="4">
    <source>
        <dbReference type="SAM" id="Phobius"/>
    </source>
</evidence>
<dbReference type="Gene3D" id="1.10.10.60">
    <property type="entry name" value="Homeodomain-like"/>
    <property type="match status" value="2"/>
</dbReference>